<dbReference type="SUPFAM" id="SSF57850">
    <property type="entry name" value="RING/U-box"/>
    <property type="match status" value="1"/>
</dbReference>
<evidence type="ECO:0000256" key="8">
    <source>
        <dbReference type="ARBA" id="ARBA00023136"/>
    </source>
</evidence>
<dbReference type="PROSITE" id="PS50089">
    <property type="entry name" value="ZF_RING_2"/>
    <property type="match status" value="1"/>
</dbReference>
<feature type="compositionally biased region" description="Basic and acidic residues" evidence="10">
    <location>
        <begin position="575"/>
        <end position="584"/>
    </location>
</feature>
<dbReference type="WBParaSite" id="sdigi.contig759.g9692.t1">
    <property type="protein sequence ID" value="sdigi.contig759.g9692.t1"/>
    <property type="gene ID" value="sdigi.contig759.g9692"/>
</dbReference>
<dbReference type="GO" id="GO:0012505">
    <property type="term" value="C:endomembrane system"/>
    <property type="evidence" value="ECO:0007669"/>
    <property type="project" value="TreeGrafter"/>
</dbReference>
<sequence length="955" mass="109008">MATFEKHRERYNESICDDVGEDDSRYECSICYKEAVNPVVLSCGHFYCWECIDEWLSKYAKCEKQCPICKRRVRDGNIIPIYGKGMVSYCENPRPAAPAQSYEKDDGEFEPPTRGVDWTNFLKVGTVVAGLIGAFMFGRQTARSAGELDVKQALYYTGIFQQSLQANVVNANIIAVSFVMILLDKCLDCLLDSYIREHCDKQRKYGVGGSAGFLIGSKMDDDFHVAHIAMCVHPDSAQDETGDKHSRLMDTDWISDIGSRVLRFLPGGTTIVGLLWLADSKISLQSAQVRGMLVRALSEIAVHHNALSSLNIKNYEFEALIGIETPLGKPFGCIVDCSRKGAAGSQTKVSFSQLEWIRLESSAAFRLSQPLSDGVWDFHKQFTSAIYQWTECLLETDVALVNGLSRPRGELLRPRDRKNRGPNTFDIEIFLNAGEKQDLDNENVSSFCITDLIVDIVAKAAVPSKATVGQAVDAVKEHIIRSLCSRAELHYESTDVIEDEPKDRLAVHQLPRAAYVSLPSQRAVVFTDYLFESDTANDAQQSFAEFLSLNITEDNIDVSSERHLDGSDLLNMLNEDDRPSRVERSSSSTSSLSSVMLPPIHKAGALYRHLKTVQQCCRHKSSYAVNDKLQYEKEKKSEQEEEIRSKYVFRPRLPILIENDHFDASFQHEYDRICREDYACDSEINAIKTVWERLKPPPQEKVEDSVLLFGDPRSLPWTPNEWCMERAFDCYRRRRDVARIHLTMKFLEMLRKLPDLHIGSMMGMARHIQQKPLMSRTRKLFELVCQTYYTGDLKKLIESDENAEPVTEYMHRVEQIDAGKRELLNITEKDIISVAPGIYGAIQDFFRVYFANTYALSVTCCALYQKSILYRLADKKHKSTKKQIAMPYEYSYNVPHLIFGNFGYWYSRRSKQFELHDLHILIFPILPWYKDLPGTDGKFFSAKYERIPLSTTLFV</sequence>
<keyword evidence="12" id="KW-1185">Reference proteome</keyword>
<keyword evidence="4" id="KW-0479">Metal-binding</keyword>
<comment type="similarity">
    <text evidence="2">Belongs to the ODR-4 family.</text>
</comment>
<evidence type="ECO:0000259" key="11">
    <source>
        <dbReference type="PROSITE" id="PS50089"/>
    </source>
</evidence>
<feature type="domain" description="RING-type" evidence="11">
    <location>
        <begin position="28"/>
        <end position="70"/>
    </location>
</feature>
<dbReference type="SMART" id="SM00184">
    <property type="entry name" value="RING"/>
    <property type="match status" value="1"/>
</dbReference>
<keyword evidence="8" id="KW-0472">Membrane</keyword>
<evidence type="ECO:0000256" key="1">
    <source>
        <dbReference type="ARBA" id="ARBA00004370"/>
    </source>
</evidence>
<dbReference type="InterPro" id="IPR013083">
    <property type="entry name" value="Znf_RING/FYVE/PHD"/>
</dbReference>
<comment type="subcellular location">
    <subcellularLocation>
        <location evidence="1">Membrane</location>
    </subcellularLocation>
</comment>
<organism evidence="12 13">
    <name type="scientific">Setaria digitata</name>
    <dbReference type="NCBI Taxonomy" id="48799"/>
    <lineage>
        <taxon>Eukaryota</taxon>
        <taxon>Metazoa</taxon>
        <taxon>Ecdysozoa</taxon>
        <taxon>Nematoda</taxon>
        <taxon>Chromadorea</taxon>
        <taxon>Rhabditida</taxon>
        <taxon>Spirurina</taxon>
        <taxon>Spiruromorpha</taxon>
        <taxon>Filarioidea</taxon>
        <taxon>Setariidae</taxon>
        <taxon>Setaria</taxon>
    </lineage>
</organism>
<dbReference type="InterPro" id="IPR029454">
    <property type="entry name" value="ODR-4-like"/>
</dbReference>
<feature type="compositionally biased region" description="Low complexity" evidence="10">
    <location>
        <begin position="585"/>
        <end position="594"/>
    </location>
</feature>
<keyword evidence="6" id="KW-0862">Zinc</keyword>
<reference evidence="13" key="1">
    <citation type="submission" date="2022-11" db="UniProtKB">
        <authorList>
            <consortium name="WormBaseParasite"/>
        </authorList>
    </citation>
    <scope>IDENTIFICATION</scope>
</reference>
<dbReference type="GO" id="GO:0008270">
    <property type="term" value="F:zinc ion binding"/>
    <property type="evidence" value="ECO:0007669"/>
    <property type="project" value="UniProtKB-KW"/>
</dbReference>
<dbReference type="InterPro" id="IPR001841">
    <property type="entry name" value="Znf_RING"/>
</dbReference>
<keyword evidence="7" id="KW-1133">Transmembrane helix</keyword>
<evidence type="ECO:0000313" key="12">
    <source>
        <dbReference type="Proteomes" id="UP000887581"/>
    </source>
</evidence>
<evidence type="ECO:0000256" key="5">
    <source>
        <dbReference type="ARBA" id="ARBA00022771"/>
    </source>
</evidence>
<dbReference type="GO" id="GO:0008104">
    <property type="term" value="P:intracellular protein localization"/>
    <property type="evidence" value="ECO:0007669"/>
    <property type="project" value="TreeGrafter"/>
</dbReference>
<dbReference type="Gene3D" id="3.30.40.10">
    <property type="entry name" value="Zinc/RING finger domain, C3HC4 (zinc finger)"/>
    <property type="match status" value="1"/>
</dbReference>
<protein>
    <submittedName>
        <fullName evidence="13">RING-type domain-containing protein</fullName>
    </submittedName>
</protein>
<dbReference type="PANTHER" id="PTHR33966:SF1">
    <property type="entry name" value="PROTEIN ODR-4 HOMOLOG"/>
    <property type="match status" value="1"/>
</dbReference>
<evidence type="ECO:0000313" key="13">
    <source>
        <dbReference type="WBParaSite" id="sdigi.contig759.g9692.t1"/>
    </source>
</evidence>
<dbReference type="InterPro" id="IPR017907">
    <property type="entry name" value="Znf_RING_CS"/>
</dbReference>
<evidence type="ECO:0000256" key="9">
    <source>
        <dbReference type="PROSITE-ProRule" id="PRU00175"/>
    </source>
</evidence>
<proteinExistence type="inferred from homology"/>
<evidence type="ECO:0000256" key="6">
    <source>
        <dbReference type="ARBA" id="ARBA00022833"/>
    </source>
</evidence>
<accession>A0A915Q1Q3</accession>
<dbReference type="PROSITE" id="PS00518">
    <property type="entry name" value="ZF_RING_1"/>
    <property type="match status" value="1"/>
</dbReference>
<evidence type="ECO:0000256" key="4">
    <source>
        <dbReference type="ARBA" id="ARBA00022723"/>
    </source>
</evidence>
<evidence type="ECO:0000256" key="2">
    <source>
        <dbReference type="ARBA" id="ARBA00010131"/>
    </source>
</evidence>
<dbReference type="Pfam" id="PF14778">
    <property type="entry name" value="ODR4-like"/>
    <property type="match status" value="1"/>
</dbReference>
<evidence type="ECO:0000256" key="3">
    <source>
        <dbReference type="ARBA" id="ARBA00022692"/>
    </source>
</evidence>
<evidence type="ECO:0000256" key="7">
    <source>
        <dbReference type="ARBA" id="ARBA00022989"/>
    </source>
</evidence>
<evidence type="ECO:0000256" key="10">
    <source>
        <dbReference type="SAM" id="MobiDB-lite"/>
    </source>
</evidence>
<keyword evidence="5 9" id="KW-0863">Zinc-finger</keyword>
<dbReference type="AlphaFoldDB" id="A0A915Q1Q3"/>
<keyword evidence="3" id="KW-0812">Transmembrane</keyword>
<feature type="region of interest" description="Disordered" evidence="10">
    <location>
        <begin position="572"/>
        <end position="594"/>
    </location>
</feature>
<dbReference type="PANTHER" id="PTHR33966">
    <property type="entry name" value="PROTEIN ODR-4 HOMOLOG"/>
    <property type="match status" value="1"/>
</dbReference>
<dbReference type="Proteomes" id="UP000887581">
    <property type="component" value="Unplaced"/>
</dbReference>
<dbReference type="Pfam" id="PF13445">
    <property type="entry name" value="zf-RING_UBOX"/>
    <property type="match status" value="1"/>
</dbReference>
<dbReference type="InterPro" id="IPR027370">
    <property type="entry name" value="Znf-RING_euk"/>
</dbReference>
<dbReference type="GO" id="GO:0016020">
    <property type="term" value="C:membrane"/>
    <property type="evidence" value="ECO:0007669"/>
    <property type="project" value="UniProtKB-SubCell"/>
</dbReference>
<name>A0A915Q1Q3_9BILA</name>